<dbReference type="EMBL" id="FNHG01000011">
    <property type="protein sequence ID" value="SDM43051.1"/>
    <property type="molecule type" value="Genomic_DNA"/>
</dbReference>
<gene>
    <name evidence="11" type="primary">radA</name>
    <name evidence="15" type="ORF">SAMN04488568_11140</name>
</gene>
<dbReference type="AlphaFoldDB" id="A0A1G9T5T9"/>
<dbReference type="GO" id="GO:0003684">
    <property type="term" value="F:damaged DNA binding"/>
    <property type="evidence" value="ECO:0007669"/>
    <property type="project" value="InterPro"/>
</dbReference>
<comment type="domain">
    <text evidence="11">The middle region has homology to RecA with ATPase motifs including the RadA KNRFG motif, while the C-terminus is homologous to Lon protease.</text>
</comment>
<dbReference type="InterPro" id="IPR003593">
    <property type="entry name" value="AAA+_ATPase"/>
</dbReference>
<evidence type="ECO:0000256" key="9">
    <source>
        <dbReference type="ARBA" id="ARBA00023125"/>
    </source>
</evidence>
<dbReference type="PANTHER" id="PTHR32472:SF10">
    <property type="entry name" value="DNA REPAIR PROTEIN RADA-LIKE PROTEIN"/>
    <property type="match status" value="1"/>
</dbReference>
<evidence type="ECO:0000256" key="6">
    <source>
        <dbReference type="ARBA" id="ARBA00022833"/>
    </source>
</evidence>
<dbReference type="InterPro" id="IPR027417">
    <property type="entry name" value="P-loop_NTPase"/>
</dbReference>
<dbReference type="InterPro" id="IPR014721">
    <property type="entry name" value="Ribsml_uS5_D2-typ_fold_subgr"/>
</dbReference>
<dbReference type="STRING" id="144026.SAMN04488568_11140"/>
<evidence type="ECO:0000256" key="4">
    <source>
        <dbReference type="ARBA" id="ARBA00022771"/>
    </source>
</evidence>
<dbReference type="SMART" id="SM00382">
    <property type="entry name" value="AAA"/>
    <property type="match status" value="1"/>
</dbReference>
<evidence type="ECO:0000256" key="11">
    <source>
        <dbReference type="HAMAP-Rule" id="MF_01498"/>
    </source>
</evidence>
<dbReference type="OrthoDB" id="9803906at2"/>
<accession>A0A1G9T5T9</accession>
<dbReference type="Pfam" id="PF18073">
    <property type="entry name" value="Zn_ribbon_LapB"/>
    <property type="match status" value="1"/>
</dbReference>
<dbReference type="FunFam" id="3.40.50.300:FF:000050">
    <property type="entry name" value="DNA repair protein RadA"/>
    <property type="match status" value="1"/>
</dbReference>
<dbReference type="RefSeq" id="WP_091770156.1">
    <property type="nucleotide sequence ID" value="NZ_FNHG01000011.1"/>
</dbReference>
<dbReference type="NCBIfam" id="TIGR00416">
    <property type="entry name" value="sms"/>
    <property type="match status" value="1"/>
</dbReference>
<comment type="function">
    <text evidence="11">Plays a role in repairing double-strand DNA breaks, probably involving stabilizing or processing branched DNA or blocked replication forks.</text>
</comment>
<dbReference type="PROSITE" id="PS50162">
    <property type="entry name" value="RECA_2"/>
    <property type="match status" value="1"/>
</dbReference>
<evidence type="ECO:0000256" key="2">
    <source>
        <dbReference type="ARBA" id="ARBA00022741"/>
    </source>
</evidence>
<evidence type="ECO:0000259" key="14">
    <source>
        <dbReference type="PROSITE" id="PS50162"/>
    </source>
</evidence>
<dbReference type="Pfam" id="PF13481">
    <property type="entry name" value="AAA_25"/>
    <property type="match status" value="1"/>
</dbReference>
<dbReference type="PRINTS" id="PR01874">
    <property type="entry name" value="DNAREPAIRADA"/>
</dbReference>
<evidence type="ECO:0000256" key="5">
    <source>
        <dbReference type="ARBA" id="ARBA00022801"/>
    </source>
</evidence>
<evidence type="ECO:0000256" key="10">
    <source>
        <dbReference type="ARBA" id="ARBA00023204"/>
    </source>
</evidence>
<dbReference type="GO" id="GO:0005829">
    <property type="term" value="C:cytosol"/>
    <property type="evidence" value="ECO:0007669"/>
    <property type="project" value="TreeGrafter"/>
</dbReference>
<feature type="binding site" evidence="11">
    <location>
        <begin position="98"/>
        <end position="105"/>
    </location>
    <ligand>
        <name>ATP</name>
        <dbReference type="ChEBI" id="CHEBI:30616"/>
    </ligand>
</feature>
<dbReference type="Pfam" id="PF13541">
    <property type="entry name" value="ChlI"/>
    <property type="match status" value="1"/>
</dbReference>
<dbReference type="HAMAP" id="MF_01498">
    <property type="entry name" value="RadA_bact"/>
    <property type="match status" value="1"/>
</dbReference>
<reference evidence="15 16" key="1">
    <citation type="submission" date="2016-10" db="EMBL/GenBank/DDBJ databases">
        <authorList>
            <person name="de Groot N.N."/>
        </authorList>
    </citation>
    <scope>NUCLEOTIDE SEQUENCE [LARGE SCALE GENOMIC DNA]</scope>
    <source>
        <strain evidence="15 16">DSM 16077</strain>
    </source>
</reference>
<feature type="domain" description="RecA family profile 1" evidence="14">
    <location>
        <begin position="69"/>
        <end position="218"/>
    </location>
</feature>
<dbReference type="GO" id="GO:0140664">
    <property type="term" value="F:ATP-dependent DNA damage sensor activity"/>
    <property type="evidence" value="ECO:0007669"/>
    <property type="project" value="InterPro"/>
</dbReference>
<evidence type="ECO:0000256" key="12">
    <source>
        <dbReference type="NCBIfam" id="TIGR00416"/>
    </source>
</evidence>
<dbReference type="GO" id="GO:0000725">
    <property type="term" value="P:recombinational repair"/>
    <property type="evidence" value="ECO:0007669"/>
    <property type="project" value="UniProtKB-UniRule"/>
</dbReference>
<keyword evidence="4 13" id="KW-0863">Zinc-finger</keyword>
<comment type="function">
    <text evidence="13">DNA-dependent ATPase involved in processing of recombination intermediates, plays a role in repairing DNA breaks. Stimulates the branch migration of RecA-mediated strand transfer reactions, allowing the 3' invading strand to extend heteroduplex DNA faster. Binds ssDNA in the presence of ADP but not other nucleotides, has ATPase activity that is stimulated by ssDNA and various branched DNA structures, but inhibited by SSB. Does not have RecA's homology-searching function.</text>
</comment>
<dbReference type="GO" id="GO:0005524">
    <property type="term" value="F:ATP binding"/>
    <property type="evidence" value="ECO:0007669"/>
    <property type="project" value="UniProtKB-UniRule"/>
</dbReference>
<protein>
    <recommendedName>
        <fullName evidence="11 12">DNA repair protein RadA</fullName>
    </recommendedName>
</protein>
<dbReference type="Proteomes" id="UP000199759">
    <property type="component" value="Unassembled WGS sequence"/>
</dbReference>
<keyword evidence="7 11" id="KW-0067">ATP-binding</keyword>
<feature type="region of interest" description="Lon-protease-like" evidence="11">
    <location>
        <begin position="354"/>
        <end position="458"/>
    </location>
</feature>
<dbReference type="InterPro" id="IPR004504">
    <property type="entry name" value="DNA_repair_RadA"/>
</dbReference>
<dbReference type="Gene3D" id="3.40.50.300">
    <property type="entry name" value="P-loop containing nucleotide triphosphate hydrolases"/>
    <property type="match status" value="1"/>
</dbReference>
<organism evidence="15 16">
    <name type="scientific">Maricaulis salignorans</name>
    <dbReference type="NCBI Taxonomy" id="144026"/>
    <lineage>
        <taxon>Bacteria</taxon>
        <taxon>Pseudomonadati</taxon>
        <taxon>Pseudomonadota</taxon>
        <taxon>Alphaproteobacteria</taxon>
        <taxon>Maricaulales</taxon>
        <taxon>Maricaulaceae</taxon>
        <taxon>Maricaulis</taxon>
    </lineage>
</organism>
<keyword evidence="3 11" id="KW-0227">DNA damage</keyword>
<keyword evidence="10 11" id="KW-0234">DNA repair</keyword>
<keyword evidence="9 11" id="KW-0238">DNA-binding</keyword>
<name>A0A1G9T5T9_9PROT</name>
<keyword evidence="6 13" id="KW-0862">Zinc</keyword>
<feature type="short sequence motif" description="RadA KNRFG motif" evidence="11">
    <location>
        <begin position="255"/>
        <end position="259"/>
    </location>
</feature>
<evidence type="ECO:0000256" key="1">
    <source>
        <dbReference type="ARBA" id="ARBA00022723"/>
    </source>
</evidence>
<dbReference type="PANTHER" id="PTHR32472">
    <property type="entry name" value="DNA REPAIR PROTEIN RADA"/>
    <property type="match status" value="1"/>
</dbReference>
<keyword evidence="16" id="KW-1185">Reference proteome</keyword>
<evidence type="ECO:0000256" key="7">
    <source>
        <dbReference type="ARBA" id="ARBA00022840"/>
    </source>
</evidence>
<evidence type="ECO:0000313" key="15">
    <source>
        <dbReference type="EMBL" id="SDM43051.1"/>
    </source>
</evidence>
<keyword evidence="8 11" id="KW-0346">Stress response</keyword>
<dbReference type="InterPro" id="IPR041166">
    <property type="entry name" value="Rubredoxin_2"/>
</dbReference>
<dbReference type="SUPFAM" id="SSF52540">
    <property type="entry name" value="P-loop containing nucleoside triphosphate hydrolases"/>
    <property type="match status" value="1"/>
</dbReference>
<sequence>MARAENIYVCQSCGASQSKWAGRCDACGSWNTLVEETPAAPLGTQATTAKRRGKGNTLDLVDLGADTPEAPRLKSGIPELDRVCGGGLVRGSAILVGGDPGIGKSTLLLQLVALMARADARAIYVSGEEAVAQVRLRARRLGLADAPVSLAAETSLNNILDGLKAEKPDIVVIDSIQTMWSDQLAAAPGTVAQVRACSQELVRFAKQRNCIVILVGHVTKDGQIAGPRVIEHMVDAVLYFEGERSHQFRILRAVKNRFGPTDEIGVFEMGDAGLGEVANPSALFLDGRGESTSGAAVFAGMEGTRPVLSEIQALVAPAAFGTPRRAVVGWDSGRLAMVLAVLEARCGVDFSNRDIFLNVAGGLKIAEPAADLAVAAAIVSSALDVALPSDGVVYGEISLSGDVRPVGRSDSRLKEAAKLGFTRAIAPKASADDTAPVRVLGVATALELVQTLQAMAGE</sequence>
<evidence type="ECO:0000256" key="8">
    <source>
        <dbReference type="ARBA" id="ARBA00023016"/>
    </source>
</evidence>
<keyword evidence="5" id="KW-0378">Hydrolase</keyword>
<dbReference type="GO" id="GO:0016787">
    <property type="term" value="F:hydrolase activity"/>
    <property type="evidence" value="ECO:0007669"/>
    <property type="project" value="UniProtKB-KW"/>
</dbReference>
<comment type="similarity">
    <text evidence="11 13">Belongs to the RecA family. RadA subfamily.</text>
</comment>
<dbReference type="InterPro" id="IPR020588">
    <property type="entry name" value="RecA_ATP-bd"/>
</dbReference>
<dbReference type="CDD" id="cd01121">
    <property type="entry name" value="RadA_SMS_N"/>
    <property type="match status" value="1"/>
</dbReference>
<dbReference type="InterPro" id="IPR020568">
    <property type="entry name" value="Ribosomal_Su5_D2-typ_SF"/>
</dbReference>
<dbReference type="GO" id="GO:0008270">
    <property type="term" value="F:zinc ion binding"/>
    <property type="evidence" value="ECO:0007669"/>
    <property type="project" value="UniProtKB-KW"/>
</dbReference>
<evidence type="ECO:0000313" key="16">
    <source>
        <dbReference type="Proteomes" id="UP000199759"/>
    </source>
</evidence>
<dbReference type="SUPFAM" id="SSF54211">
    <property type="entry name" value="Ribosomal protein S5 domain 2-like"/>
    <property type="match status" value="1"/>
</dbReference>
<proteinExistence type="inferred from homology"/>
<keyword evidence="1 11" id="KW-0479">Metal-binding</keyword>
<dbReference type="Gene3D" id="3.30.230.10">
    <property type="match status" value="1"/>
</dbReference>
<keyword evidence="2 11" id="KW-0547">Nucleotide-binding</keyword>
<evidence type="ECO:0000256" key="13">
    <source>
        <dbReference type="RuleBase" id="RU003555"/>
    </source>
</evidence>
<evidence type="ECO:0000256" key="3">
    <source>
        <dbReference type="ARBA" id="ARBA00022763"/>
    </source>
</evidence>